<proteinExistence type="inferred from homology"/>
<dbReference type="InterPro" id="IPR001226">
    <property type="entry name" value="Flavodoxin_CS"/>
</dbReference>
<dbReference type="PROSITE" id="PS50902">
    <property type="entry name" value="FLAVODOXIN_LIKE"/>
    <property type="match status" value="1"/>
</dbReference>
<keyword evidence="4 8" id="KW-0813">Transport</keyword>
<evidence type="ECO:0000256" key="1">
    <source>
        <dbReference type="ARBA" id="ARBA00001917"/>
    </source>
</evidence>
<dbReference type="Proteomes" id="UP000282818">
    <property type="component" value="Unassembled WGS sequence"/>
</dbReference>
<dbReference type="Gene3D" id="3.40.50.360">
    <property type="match status" value="1"/>
</dbReference>
<comment type="function">
    <text evidence="2 8">Low-potential electron donor to a number of redox enzymes.</text>
</comment>
<dbReference type="PIRSF" id="PIRSF038996">
    <property type="entry name" value="FldA"/>
    <property type="match status" value="1"/>
</dbReference>
<comment type="cofactor">
    <cofactor evidence="1 8">
        <name>FMN</name>
        <dbReference type="ChEBI" id="CHEBI:58210"/>
    </cofactor>
</comment>
<name>A0A437Q9V5_9GAMM</name>
<dbReference type="SUPFAM" id="SSF52218">
    <property type="entry name" value="Flavoproteins"/>
    <property type="match status" value="1"/>
</dbReference>
<accession>A0A437Q9V5</accession>
<dbReference type="NCBIfam" id="NF009023">
    <property type="entry name" value="PRK12359.1"/>
    <property type="match status" value="1"/>
</dbReference>
<keyword evidence="5 8" id="KW-0285">Flavoprotein</keyword>
<reference evidence="10 11" key="1">
    <citation type="submission" date="2019-01" db="EMBL/GenBank/DDBJ databases">
        <authorList>
            <person name="Chen W.-M."/>
        </authorList>
    </citation>
    <scope>NUCLEOTIDE SEQUENCE [LARGE SCALE GENOMIC DNA]</scope>
    <source>
        <strain evidence="10 11">HPM-16</strain>
    </source>
</reference>
<evidence type="ECO:0000313" key="11">
    <source>
        <dbReference type="Proteomes" id="UP000282818"/>
    </source>
</evidence>
<evidence type="ECO:0000256" key="7">
    <source>
        <dbReference type="ARBA" id="ARBA00022982"/>
    </source>
</evidence>
<evidence type="ECO:0000256" key="5">
    <source>
        <dbReference type="ARBA" id="ARBA00022630"/>
    </source>
</evidence>
<dbReference type="EMBL" id="SACQ01000002">
    <property type="protein sequence ID" value="RVU31344.1"/>
    <property type="molecule type" value="Genomic_DNA"/>
</dbReference>
<evidence type="ECO:0000256" key="2">
    <source>
        <dbReference type="ARBA" id="ARBA00003297"/>
    </source>
</evidence>
<sequence length="171" mass="19241">MIAIIYGSTTGNTQDIAEKVAQHLGSENVELFDVKDVGLEIIDAFDQLIFAIPTWDYGEVQEDWEEVWEEVDNYDFNGKTTAFIGLGDQLGYAEWFVDAMGMLHDKVVARGAHVIGHWPVTGYEFDESQALTQDKQHFVGLAIDEDTQRELTDERVAAWCELIQPQLAEAA</sequence>
<dbReference type="NCBIfam" id="TIGR01752">
    <property type="entry name" value="flav_long"/>
    <property type="match status" value="1"/>
</dbReference>
<dbReference type="InterPro" id="IPR029039">
    <property type="entry name" value="Flavoprotein-like_sf"/>
</dbReference>
<dbReference type="AlphaFoldDB" id="A0A437Q9V5"/>
<gene>
    <name evidence="10" type="primary">fldB</name>
    <name evidence="10" type="ORF">EOE65_04985</name>
</gene>
<evidence type="ECO:0000256" key="3">
    <source>
        <dbReference type="ARBA" id="ARBA00005267"/>
    </source>
</evidence>
<dbReference type="InterPro" id="IPR010086">
    <property type="entry name" value="Flavodoxin_lc"/>
</dbReference>
<comment type="similarity">
    <text evidence="3 8">Belongs to the flavodoxin family.</text>
</comment>
<feature type="domain" description="Flavodoxin-like" evidence="9">
    <location>
        <begin position="2"/>
        <end position="164"/>
    </location>
</feature>
<keyword evidence="6 8" id="KW-0288">FMN</keyword>
<protein>
    <recommendedName>
        <fullName evidence="8">Flavodoxin</fullName>
    </recommendedName>
</protein>
<dbReference type="InterPro" id="IPR050619">
    <property type="entry name" value="Flavodoxin"/>
</dbReference>
<dbReference type="PANTHER" id="PTHR42809">
    <property type="entry name" value="FLAVODOXIN 2"/>
    <property type="match status" value="1"/>
</dbReference>
<dbReference type="PROSITE" id="PS00201">
    <property type="entry name" value="FLAVODOXIN"/>
    <property type="match status" value="1"/>
</dbReference>
<keyword evidence="11" id="KW-1185">Reference proteome</keyword>
<evidence type="ECO:0000256" key="6">
    <source>
        <dbReference type="ARBA" id="ARBA00022643"/>
    </source>
</evidence>
<dbReference type="PANTHER" id="PTHR42809:SF3">
    <property type="entry name" value="FLAVODOXIN 2"/>
    <property type="match status" value="1"/>
</dbReference>
<evidence type="ECO:0000256" key="4">
    <source>
        <dbReference type="ARBA" id="ARBA00022448"/>
    </source>
</evidence>
<keyword evidence="7 8" id="KW-0249">Electron transport</keyword>
<dbReference type="NCBIfam" id="NF006739">
    <property type="entry name" value="PRK09267.1-5"/>
    <property type="match status" value="1"/>
</dbReference>
<dbReference type="RefSeq" id="WP_127693202.1">
    <property type="nucleotide sequence ID" value="NZ_SACQ01000002.1"/>
</dbReference>
<comment type="caution">
    <text evidence="10">The sequence shown here is derived from an EMBL/GenBank/DDBJ whole genome shotgun (WGS) entry which is preliminary data.</text>
</comment>
<evidence type="ECO:0000259" key="9">
    <source>
        <dbReference type="PROSITE" id="PS50902"/>
    </source>
</evidence>
<organism evidence="10 11">
    <name type="scientific">Neptunomonas marina</name>
    <dbReference type="NCBI Taxonomy" id="1815562"/>
    <lineage>
        <taxon>Bacteria</taxon>
        <taxon>Pseudomonadati</taxon>
        <taxon>Pseudomonadota</taxon>
        <taxon>Gammaproteobacteria</taxon>
        <taxon>Oceanospirillales</taxon>
        <taxon>Oceanospirillaceae</taxon>
        <taxon>Neptunomonas</taxon>
    </lineage>
</organism>
<dbReference type="GO" id="GO:0010181">
    <property type="term" value="F:FMN binding"/>
    <property type="evidence" value="ECO:0007669"/>
    <property type="project" value="UniProtKB-UniRule"/>
</dbReference>
<evidence type="ECO:0000313" key="10">
    <source>
        <dbReference type="EMBL" id="RVU31344.1"/>
    </source>
</evidence>
<dbReference type="Pfam" id="PF00258">
    <property type="entry name" value="Flavodoxin_1"/>
    <property type="match status" value="1"/>
</dbReference>
<dbReference type="InterPro" id="IPR008254">
    <property type="entry name" value="Flavodoxin/NO_synth"/>
</dbReference>
<evidence type="ECO:0000256" key="8">
    <source>
        <dbReference type="PIRNR" id="PIRNR038996"/>
    </source>
</evidence>
<dbReference type="GO" id="GO:0009055">
    <property type="term" value="F:electron transfer activity"/>
    <property type="evidence" value="ECO:0007669"/>
    <property type="project" value="UniProtKB-UniRule"/>
</dbReference>